<reference evidence="7" key="1">
    <citation type="submission" date="2021-11" db="EMBL/GenBank/DDBJ databases">
        <authorList>
            <person name="Schell T."/>
        </authorList>
    </citation>
    <scope>NUCLEOTIDE SEQUENCE</scope>
    <source>
        <strain evidence="7">M5</strain>
    </source>
</reference>
<dbReference type="GO" id="GO:0051123">
    <property type="term" value="P:RNA polymerase II preinitiation complex assembly"/>
    <property type="evidence" value="ECO:0007669"/>
    <property type="project" value="TreeGrafter"/>
</dbReference>
<keyword evidence="5" id="KW-0539">Nucleus</keyword>
<dbReference type="PANTHER" id="PTHR10221">
    <property type="entry name" value="TRANSCRIPTION INITIATION FACTOR TFIID SUBUNIT 6"/>
    <property type="match status" value="1"/>
</dbReference>
<evidence type="ECO:0000313" key="7">
    <source>
        <dbReference type="EMBL" id="CAH0099912.1"/>
    </source>
</evidence>
<evidence type="ECO:0000256" key="4">
    <source>
        <dbReference type="ARBA" id="ARBA00023163"/>
    </source>
</evidence>
<dbReference type="Proteomes" id="UP000789390">
    <property type="component" value="Unassembled WGS sequence"/>
</dbReference>
<sequence>MNSDTSNDKNSDKPGSEKKFVQISPDSIQLIAESAGYSNISSISKSLAEDTSYRLRELIQSCSQILRHSKRTKLTKDDVNLALRWSDVPQIHGPNSTSEDFLYLSDLDIYSSLDRVVELTQEYPIDTDVEVYSPVKLSIQYLAFDIEEKLPSEIYFQYFEKISQSLLSTSECVVKVALANLLENPKLQPLLPALSGFLRNLIGFTDENSHVVSRIPRIFNAIMNNPHLHIGSEHECFLQLIQGLILNHGGEKLDEDIFQVISSILHILAKLTVDSSVPDVVNDLTLVISDVDRHITVQCRALIALRCLSSKYLDIATADHWNALLKKFYEMAESGKNVLYLEDALIGAIVEILRYKMRRLDELIDDSSLVSERLWITGSEMYQLTSELMGSSVLRIGHFSSSLCQQFQRDRAQKAGDSCNEFYWTLKRRHKPLPKSKWRYNLNGIIPHEPSVPIHPFDVFDYSDRKPLRMASIHIRVRNWKQKSALSLKRKVLPCVNKTPSIFATLSNSNFKIVSKRFIANSILCFYNPVDLIL</sequence>
<evidence type="ECO:0000256" key="1">
    <source>
        <dbReference type="ARBA" id="ARBA00004123"/>
    </source>
</evidence>
<name>A0A8J2RHV4_9CRUS</name>
<dbReference type="Pfam" id="PF07571">
    <property type="entry name" value="TAF6_C"/>
    <property type="match status" value="1"/>
</dbReference>
<comment type="caution">
    <text evidence="7">The sequence shown here is derived from an EMBL/GenBank/DDBJ whole genome shotgun (WGS) entry which is preliminary data.</text>
</comment>
<comment type="subcellular location">
    <subcellularLocation>
        <location evidence="1">Nucleus</location>
    </subcellularLocation>
</comment>
<evidence type="ECO:0000259" key="6">
    <source>
        <dbReference type="SMART" id="SM00803"/>
    </source>
</evidence>
<dbReference type="InterPro" id="IPR046344">
    <property type="entry name" value="TAF6_C_sf"/>
</dbReference>
<dbReference type="InterPro" id="IPR011442">
    <property type="entry name" value="TAF6_C"/>
</dbReference>
<organism evidence="7 8">
    <name type="scientific">Daphnia galeata</name>
    <dbReference type="NCBI Taxonomy" id="27404"/>
    <lineage>
        <taxon>Eukaryota</taxon>
        <taxon>Metazoa</taxon>
        <taxon>Ecdysozoa</taxon>
        <taxon>Arthropoda</taxon>
        <taxon>Crustacea</taxon>
        <taxon>Branchiopoda</taxon>
        <taxon>Diplostraca</taxon>
        <taxon>Cladocera</taxon>
        <taxon>Anomopoda</taxon>
        <taxon>Daphniidae</taxon>
        <taxon>Daphnia</taxon>
    </lineage>
</organism>
<dbReference type="CDD" id="cd08050">
    <property type="entry name" value="TAF6C"/>
    <property type="match status" value="1"/>
</dbReference>
<accession>A0A8J2RHV4</accession>
<dbReference type="GO" id="GO:0046695">
    <property type="term" value="C:SLIK (SAGA-like) complex"/>
    <property type="evidence" value="ECO:0007669"/>
    <property type="project" value="InterPro"/>
</dbReference>
<dbReference type="Pfam" id="PF02969">
    <property type="entry name" value="TAF"/>
    <property type="match status" value="1"/>
</dbReference>
<dbReference type="SUPFAM" id="SSF47113">
    <property type="entry name" value="Histone-fold"/>
    <property type="match status" value="1"/>
</dbReference>
<dbReference type="Gene3D" id="1.25.40.770">
    <property type="entry name" value="TAF6, C-terminal HEAT repeat domain"/>
    <property type="match status" value="1"/>
</dbReference>
<dbReference type="GO" id="GO:0016251">
    <property type="term" value="F:RNA polymerase II general transcription initiation factor activity"/>
    <property type="evidence" value="ECO:0007669"/>
    <property type="project" value="InterPro"/>
</dbReference>
<dbReference type="GO" id="GO:0000124">
    <property type="term" value="C:SAGA complex"/>
    <property type="evidence" value="ECO:0007669"/>
    <property type="project" value="InterPro"/>
</dbReference>
<evidence type="ECO:0000256" key="5">
    <source>
        <dbReference type="ARBA" id="ARBA00023242"/>
    </source>
</evidence>
<keyword evidence="8" id="KW-1185">Reference proteome</keyword>
<dbReference type="InterPro" id="IPR004823">
    <property type="entry name" value="TAF_TATA-bd_Histone-like_dom"/>
</dbReference>
<keyword evidence="3" id="KW-0805">Transcription regulation</keyword>
<dbReference type="AlphaFoldDB" id="A0A8J2RHV4"/>
<evidence type="ECO:0000256" key="3">
    <source>
        <dbReference type="ARBA" id="ARBA00023015"/>
    </source>
</evidence>
<dbReference type="GO" id="GO:0005669">
    <property type="term" value="C:transcription factor TFIID complex"/>
    <property type="evidence" value="ECO:0007669"/>
    <property type="project" value="InterPro"/>
</dbReference>
<dbReference type="EMBL" id="CAKKLH010000027">
    <property type="protein sequence ID" value="CAH0099912.1"/>
    <property type="molecule type" value="Genomic_DNA"/>
</dbReference>
<protein>
    <recommendedName>
        <fullName evidence="6">TATA box binding protein associated factor (TAF) histone-like fold domain-containing protein</fullName>
    </recommendedName>
</protein>
<dbReference type="InterPro" id="IPR009072">
    <property type="entry name" value="Histone-fold"/>
</dbReference>
<dbReference type="InterPro" id="IPR016024">
    <property type="entry name" value="ARM-type_fold"/>
</dbReference>
<dbReference type="CDD" id="cd22932">
    <property type="entry name" value="HFD_TAF6L"/>
    <property type="match status" value="1"/>
</dbReference>
<gene>
    <name evidence="7" type="ORF">DGAL_LOCUS2070</name>
</gene>
<comment type="similarity">
    <text evidence="2">Belongs to the TAF6 family.</text>
</comment>
<dbReference type="SMART" id="SM00803">
    <property type="entry name" value="TAF"/>
    <property type="match status" value="1"/>
</dbReference>
<proteinExistence type="inferred from homology"/>
<evidence type="ECO:0000256" key="2">
    <source>
        <dbReference type="ARBA" id="ARBA00007688"/>
    </source>
</evidence>
<dbReference type="Gene3D" id="1.10.20.10">
    <property type="entry name" value="Histone, subunit A"/>
    <property type="match status" value="1"/>
</dbReference>
<keyword evidence="4" id="KW-0804">Transcription</keyword>
<evidence type="ECO:0000313" key="8">
    <source>
        <dbReference type="Proteomes" id="UP000789390"/>
    </source>
</evidence>
<feature type="domain" description="TATA box binding protein associated factor (TAF) histone-like fold" evidence="6">
    <location>
        <begin position="22"/>
        <end position="84"/>
    </location>
</feature>
<dbReference type="InterPro" id="IPR037796">
    <property type="entry name" value="TAF6"/>
</dbReference>
<dbReference type="GO" id="GO:0003713">
    <property type="term" value="F:transcription coactivator activity"/>
    <property type="evidence" value="ECO:0007669"/>
    <property type="project" value="TreeGrafter"/>
</dbReference>
<dbReference type="PANTHER" id="PTHR10221:SF22">
    <property type="entry name" value="TAF6-LIKE RNA POLYMERASE II P300_CBP-ASSOCIATED FACTOR-ASSOCIATED FACTOR 65 KDA SUBUNIT 6L"/>
    <property type="match status" value="1"/>
</dbReference>
<dbReference type="GO" id="GO:0046982">
    <property type="term" value="F:protein heterodimerization activity"/>
    <property type="evidence" value="ECO:0007669"/>
    <property type="project" value="InterPro"/>
</dbReference>
<dbReference type="SUPFAM" id="SSF48371">
    <property type="entry name" value="ARM repeat"/>
    <property type="match status" value="1"/>
</dbReference>
<dbReference type="OrthoDB" id="6621890at2759"/>